<evidence type="ECO:0000256" key="6">
    <source>
        <dbReference type="SAM" id="MobiDB-lite"/>
    </source>
</evidence>
<keyword evidence="4" id="KW-0539">Nucleus</keyword>
<protein>
    <recommendedName>
        <fullName evidence="7">HORMA domain-containing protein</fullName>
    </recommendedName>
</protein>
<dbReference type="PANTHER" id="PTHR48225">
    <property type="entry name" value="HORMA DOMAIN-CONTAINING PROTEIN 1"/>
    <property type="match status" value="1"/>
</dbReference>
<feature type="region of interest" description="Disordered" evidence="6">
    <location>
        <begin position="261"/>
        <end position="293"/>
    </location>
</feature>
<comment type="subcellular location">
    <subcellularLocation>
        <location evidence="2">Chromosome</location>
    </subcellularLocation>
    <subcellularLocation>
        <location evidence="1">Nucleus</location>
    </subcellularLocation>
</comment>
<dbReference type="OrthoDB" id="1928087at2759"/>
<dbReference type="InterPro" id="IPR051294">
    <property type="entry name" value="HORMA_MeioticProgression"/>
</dbReference>
<dbReference type="GO" id="GO:0051321">
    <property type="term" value="P:meiotic cell cycle"/>
    <property type="evidence" value="ECO:0007669"/>
    <property type="project" value="UniProtKB-KW"/>
</dbReference>
<feature type="region of interest" description="Disordered" evidence="6">
    <location>
        <begin position="474"/>
        <end position="499"/>
    </location>
</feature>
<proteinExistence type="predicted"/>
<comment type="caution">
    <text evidence="8">The sequence shown here is derived from an EMBL/GenBank/DDBJ whole genome shotgun (WGS) entry which is preliminary data.</text>
</comment>
<evidence type="ECO:0000256" key="1">
    <source>
        <dbReference type="ARBA" id="ARBA00004123"/>
    </source>
</evidence>
<dbReference type="InterPro" id="IPR003511">
    <property type="entry name" value="HORMA_dom"/>
</dbReference>
<evidence type="ECO:0000256" key="2">
    <source>
        <dbReference type="ARBA" id="ARBA00004286"/>
    </source>
</evidence>
<evidence type="ECO:0000259" key="7">
    <source>
        <dbReference type="PROSITE" id="PS50815"/>
    </source>
</evidence>
<dbReference type="Gene3D" id="3.30.40.10">
    <property type="entry name" value="Zinc/RING finger domain, C3HC4 (zinc finger)"/>
    <property type="match status" value="1"/>
</dbReference>
<dbReference type="InterPro" id="IPR036570">
    <property type="entry name" value="HORMA_dom_sf"/>
</dbReference>
<dbReference type="InterPro" id="IPR011011">
    <property type="entry name" value="Znf_FYVE_PHD"/>
</dbReference>
<dbReference type="InterPro" id="IPR013083">
    <property type="entry name" value="Znf_RING/FYVE/PHD"/>
</dbReference>
<dbReference type="EMBL" id="UYJE01006746">
    <property type="protein sequence ID" value="VDI48581.1"/>
    <property type="molecule type" value="Genomic_DNA"/>
</dbReference>
<evidence type="ECO:0000256" key="4">
    <source>
        <dbReference type="ARBA" id="ARBA00023242"/>
    </source>
</evidence>
<dbReference type="PANTHER" id="PTHR48225:SF7">
    <property type="entry name" value="MEIOSIS-SPECIFIC PROTEIN HOP1"/>
    <property type="match status" value="1"/>
</dbReference>
<sequence>MATIKFNVFCTISASNFFLKNRQRHTEMSTAQMQRTQEKTSTWSAIFPNETVTEQQSTLFVKKLVAVAVSNIAYLRAIFPEHSFGDRCLEDLNLKILRDDSSCPGACQVIKWVKGCFDAIEKKYLRMLIIGIYVDPEDPDTVIESYTFKFSYTNEGGVDIYRNDKKISSAYSASETKKATIRLLRTIVVLTQTLKSLPDDVMMTMKLLYFDDLTPGDYEPPGFKAAQTDSFQFEEEPMNIKVGDVTTPFHTIKMRIKTDKSQFEMKDEDDDGNKEETTEPEITTINVQDDIMDDETQQPDEEVYQFKDDLIEMEKPQRQTENGKSLEAVVPSESPEIPGSDEMAVDTTGSQRSQESEIPDLGVRCPCGVNEDDGLMILCAVCKYWQHGICFLIKDEDEAPQAHFCDVCSEIGSPDKQPTDPYLCGLSSIAVQATCLWRRTLTAVPELSRVLAPNLAKRLGVEIEQLSAMTEDIELSRPKKKGRRGKKQKENKENVEVESGVVHPCQENDTKKSRKRAISKVDETEFDLADSQMDSQDFMEDKNSSKKKKASIVSKAIMV</sequence>
<dbReference type="Pfam" id="PF02301">
    <property type="entry name" value="HORMA"/>
    <property type="match status" value="1"/>
</dbReference>
<feature type="compositionally biased region" description="Basic residues" evidence="6">
    <location>
        <begin position="478"/>
        <end position="487"/>
    </location>
</feature>
<accession>A0A8B6FEP1</accession>
<keyword evidence="9" id="KW-1185">Reference proteome</keyword>
<evidence type="ECO:0000256" key="5">
    <source>
        <dbReference type="ARBA" id="ARBA00023254"/>
    </source>
</evidence>
<name>A0A8B6FEP1_MYTGA</name>
<gene>
    <name evidence="8" type="ORF">MGAL_10B056044</name>
</gene>
<evidence type="ECO:0000313" key="9">
    <source>
        <dbReference type="Proteomes" id="UP000596742"/>
    </source>
</evidence>
<feature type="region of interest" description="Disordered" evidence="6">
    <location>
        <begin position="315"/>
        <end position="357"/>
    </location>
</feature>
<evidence type="ECO:0000256" key="3">
    <source>
        <dbReference type="ARBA" id="ARBA00022454"/>
    </source>
</evidence>
<dbReference type="AlphaFoldDB" id="A0A8B6FEP1"/>
<dbReference type="SUPFAM" id="SSF56019">
    <property type="entry name" value="The spindle assembly checkpoint protein mad2"/>
    <property type="match status" value="1"/>
</dbReference>
<keyword evidence="5" id="KW-0469">Meiosis</keyword>
<organism evidence="8 9">
    <name type="scientific">Mytilus galloprovincialis</name>
    <name type="common">Mediterranean mussel</name>
    <dbReference type="NCBI Taxonomy" id="29158"/>
    <lineage>
        <taxon>Eukaryota</taxon>
        <taxon>Metazoa</taxon>
        <taxon>Spiralia</taxon>
        <taxon>Lophotrochozoa</taxon>
        <taxon>Mollusca</taxon>
        <taxon>Bivalvia</taxon>
        <taxon>Autobranchia</taxon>
        <taxon>Pteriomorphia</taxon>
        <taxon>Mytilida</taxon>
        <taxon>Mytiloidea</taxon>
        <taxon>Mytilidae</taxon>
        <taxon>Mytilinae</taxon>
        <taxon>Mytilus</taxon>
    </lineage>
</organism>
<dbReference type="GO" id="GO:0005634">
    <property type="term" value="C:nucleus"/>
    <property type="evidence" value="ECO:0007669"/>
    <property type="project" value="UniProtKB-SubCell"/>
</dbReference>
<feature type="domain" description="HORMA" evidence="7">
    <location>
        <begin position="55"/>
        <end position="256"/>
    </location>
</feature>
<dbReference type="Proteomes" id="UP000596742">
    <property type="component" value="Unassembled WGS sequence"/>
</dbReference>
<dbReference type="GO" id="GO:0005694">
    <property type="term" value="C:chromosome"/>
    <property type="evidence" value="ECO:0007669"/>
    <property type="project" value="UniProtKB-SubCell"/>
</dbReference>
<reference evidence="8" key="1">
    <citation type="submission" date="2018-11" db="EMBL/GenBank/DDBJ databases">
        <authorList>
            <person name="Alioto T."/>
            <person name="Alioto T."/>
        </authorList>
    </citation>
    <scope>NUCLEOTIDE SEQUENCE</scope>
</reference>
<feature type="region of interest" description="Disordered" evidence="6">
    <location>
        <begin position="531"/>
        <end position="559"/>
    </location>
</feature>
<dbReference type="Gene3D" id="3.30.900.10">
    <property type="entry name" value="HORMA domain"/>
    <property type="match status" value="1"/>
</dbReference>
<dbReference type="Pfam" id="PF20826">
    <property type="entry name" value="PHD_5"/>
    <property type="match status" value="1"/>
</dbReference>
<keyword evidence="3" id="KW-0158">Chromosome</keyword>
<dbReference type="SUPFAM" id="SSF57903">
    <property type="entry name" value="FYVE/PHD zinc finger"/>
    <property type="match status" value="1"/>
</dbReference>
<evidence type="ECO:0000313" key="8">
    <source>
        <dbReference type="EMBL" id="VDI48581.1"/>
    </source>
</evidence>
<dbReference type="PROSITE" id="PS50815">
    <property type="entry name" value="HORMA"/>
    <property type="match status" value="1"/>
</dbReference>